<evidence type="ECO:0000313" key="2">
    <source>
        <dbReference type="Proteomes" id="UP000598217"/>
    </source>
</evidence>
<dbReference type="Proteomes" id="UP000598217">
    <property type="component" value="Unassembled WGS sequence"/>
</dbReference>
<organism evidence="1 2">
    <name type="scientific">Nocardiopsis terrae</name>
    <dbReference type="NCBI Taxonomy" id="372655"/>
    <lineage>
        <taxon>Bacteria</taxon>
        <taxon>Bacillati</taxon>
        <taxon>Actinomycetota</taxon>
        <taxon>Actinomycetes</taxon>
        <taxon>Streptosporangiales</taxon>
        <taxon>Nocardiopsidaceae</taxon>
        <taxon>Nocardiopsis</taxon>
    </lineage>
</organism>
<evidence type="ECO:0000313" key="1">
    <source>
        <dbReference type="EMBL" id="MBE1460422.1"/>
    </source>
</evidence>
<sequence length="65" mass="6855">MDEAEEEFPGIGAPARRALIRAGYTRLEQLDGVSESDLMTLSGMGPTGTDILSDLLAARGMSLEA</sequence>
<dbReference type="Gene3D" id="1.10.150.20">
    <property type="entry name" value="5' to 3' exonuclease, C-terminal subdomain"/>
    <property type="match status" value="1"/>
</dbReference>
<keyword evidence="2" id="KW-1185">Reference proteome</keyword>
<name>A0ABR9HN05_9ACTN</name>
<gene>
    <name evidence="1" type="ORF">H4W79_004636</name>
</gene>
<accession>A0ABR9HN05</accession>
<evidence type="ECO:0008006" key="3">
    <source>
        <dbReference type="Google" id="ProtNLM"/>
    </source>
</evidence>
<reference evidence="1 2" key="1">
    <citation type="submission" date="2020-10" db="EMBL/GenBank/DDBJ databases">
        <title>Sequencing the genomes of 1000 actinobacteria strains.</title>
        <authorList>
            <person name="Klenk H.-P."/>
        </authorList>
    </citation>
    <scope>NUCLEOTIDE SEQUENCE [LARGE SCALE GENOMIC DNA]</scope>
    <source>
        <strain evidence="1 2">DSM 45157</strain>
    </source>
</reference>
<dbReference type="SUPFAM" id="SSF47789">
    <property type="entry name" value="C-terminal domain of RNA polymerase alpha subunit"/>
    <property type="match status" value="1"/>
</dbReference>
<dbReference type="RefSeq" id="WP_191267337.1">
    <property type="nucleotide sequence ID" value="NZ_BMXJ01000001.1"/>
</dbReference>
<comment type="caution">
    <text evidence="1">The sequence shown here is derived from an EMBL/GenBank/DDBJ whole genome shotgun (WGS) entry which is preliminary data.</text>
</comment>
<proteinExistence type="predicted"/>
<protein>
    <recommendedName>
        <fullName evidence="3">Helix-hairpin-helix domain-containing protein</fullName>
    </recommendedName>
</protein>
<dbReference type="EMBL" id="JADBDY010000001">
    <property type="protein sequence ID" value="MBE1460422.1"/>
    <property type="molecule type" value="Genomic_DNA"/>
</dbReference>